<reference evidence="2 3" key="1">
    <citation type="submission" date="2022-06" db="EMBL/GenBank/DDBJ databases">
        <title>Mesorhizobium sp. strain RP14 Genome sequencing and assembly.</title>
        <authorList>
            <person name="Kim I."/>
        </authorList>
    </citation>
    <scope>NUCLEOTIDE SEQUENCE [LARGE SCALE GENOMIC DNA]</scope>
    <source>
        <strain evidence="3">RP14(2022)</strain>
    </source>
</reference>
<protein>
    <submittedName>
        <fullName evidence="2">Sugar phosphate isomerase/epimerase</fullName>
    </submittedName>
</protein>
<dbReference type="PANTHER" id="PTHR12110:SF41">
    <property type="entry name" value="INOSOSE DEHYDRATASE"/>
    <property type="match status" value="1"/>
</dbReference>
<evidence type="ECO:0000313" key="3">
    <source>
        <dbReference type="Proteomes" id="UP001205906"/>
    </source>
</evidence>
<dbReference type="Gene3D" id="3.20.20.150">
    <property type="entry name" value="Divalent-metal-dependent TIM barrel enzymes"/>
    <property type="match status" value="1"/>
</dbReference>
<comment type="caution">
    <text evidence="2">The sequence shown here is derived from an EMBL/GenBank/DDBJ whole genome shotgun (WGS) entry which is preliminary data.</text>
</comment>
<name>A0ABT1C9W5_9HYPH</name>
<evidence type="ECO:0000259" key="1">
    <source>
        <dbReference type="Pfam" id="PF01261"/>
    </source>
</evidence>
<keyword evidence="3" id="KW-1185">Reference proteome</keyword>
<dbReference type="SUPFAM" id="SSF51658">
    <property type="entry name" value="Xylose isomerase-like"/>
    <property type="match status" value="1"/>
</dbReference>
<sequence length="264" mass="28685">MSTLGLDATLVSPDQDPGRLEREMDRLAEHGIGALEIRLERPRSVDARRLRGLADAARFELSAVCDLPALFDPQDSADDALALLEGVFRDCADLNSPVLGGMLYGVRGNRKAQGQRALDKATRFLERAAKAALVYDVRLAVEPANRYETRLFNRAEDAFRAVERIGSENLVIALDTSHMHAEEKSFAAGFETAAPFLASVRLAEANRGVPGSGMVDWTAVFASLDTIAFNGSVTLSAEARLDEVLEEGLPLLREKAGRFTLGRS</sequence>
<dbReference type="PANTHER" id="PTHR12110">
    <property type="entry name" value="HYDROXYPYRUVATE ISOMERASE"/>
    <property type="match status" value="1"/>
</dbReference>
<evidence type="ECO:0000313" key="2">
    <source>
        <dbReference type="EMBL" id="MCO6051626.1"/>
    </source>
</evidence>
<accession>A0ABT1C9W5</accession>
<feature type="domain" description="Xylose isomerase-like TIM barrel" evidence="1">
    <location>
        <begin position="25"/>
        <end position="254"/>
    </location>
</feature>
<dbReference type="InterPro" id="IPR050312">
    <property type="entry name" value="IolE/XylAMocC-like"/>
</dbReference>
<proteinExistence type="predicted"/>
<dbReference type="InterPro" id="IPR036237">
    <property type="entry name" value="Xyl_isomerase-like_sf"/>
</dbReference>
<dbReference type="EMBL" id="JAMXQS010000008">
    <property type="protein sequence ID" value="MCO6051626.1"/>
    <property type="molecule type" value="Genomic_DNA"/>
</dbReference>
<dbReference type="Pfam" id="PF01261">
    <property type="entry name" value="AP_endonuc_2"/>
    <property type="match status" value="1"/>
</dbReference>
<keyword evidence="2" id="KW-0413">Isomerase</keyword>
<dbReference type="RefSeq" id="WP_252821357.1">
    <property type="nucleotide sequence ID" value="NZ_JAMXQS010000008.1"/>
</dbReference>
<gene>
    <name evidence="2" type="ORF">NGM99_17715</name>
</gene>
<dbReference type="Proteomes" id="UP001205906">
    <property type="component" value="Unassembled WGS sequence"/>
</dbReference>
<dbReference type="InterPro" id="IPR013022">
    <property type="entry name" value="Xyl_isomerase-like_TIM-brl"/>
</dbReference>
<dbReference type="GO" id="GO:0016853">
    <property type="term" value="F:isomerase activity"/>
    <property type="evidence" value="ECO:0007669"/>
    <property type="project" value="UniProtKB-KW"/>
</dbReference>
<organism evidence="2 3">
    <name type="scientific">Mesorhizobium liriopis</name>
    <dbReference type="NCBI Taxonomy" id="2953882"/>
    <lineage>
        <taxon>Bacteria</taxon>
        <taxon>Pseudomonadati</taxon>
        <taxon>Pseudomonadota</taxon>
        <taxon>Alphaproteobacteria</taxon>
        <taxon>Hyphomicrobiales</taxon>
        <taxon>Phyllobacteriaceae</taxon>
        <taxon>Mesorhizobium</taxon>
    </lineage>
</organism>